<dbReference type="EMBL" id="JACOPP010000001">
    <property type="protein sequence ID" value="MBC5732436.1"/>
    <property type="molecule type" value="Genomic_DNA"/>
</dbReference>
<keyword evidence="3 5" id="KW-1133">Transmembrane helix</keyword>
<proteinExistence type="predicted"/>
<dbReference type="InterPro" id="IPR003825">
    <property type="entry name" value="Colicin-V_CvpA"/>
</dbReference>
<dbReference type="GO" id="GO:0016020">
    <property type="term" value="C:membrane"/>
    <property type="evidence" value="ECO:0007669"/>
    <property type="project" value="UniProtKB-SubCell"/>
</dbReference>
<evidence type="ECO:0000256" key="3">
    <source>
        <dbReference type="ARBA" id="ARBA00022989"/>
    </source>
</evidence>
<dbReference type="Proteomes" id="UP000661435">
    <property type="component" value="Unassembled WGS sequence"/>
</dbReference>
<evidence type="ECO:0000256" key="5">
    <source>
        <dbReference type="SAM" id="Phobius"/>
    </source>
</evidence>
<evidence type="ECO:0000256" key="1">
    <source>
        <dbReference type="ARBA" id="ARBA00004141"/>
    </source>
</evidence>
<evidence type="ECO:0000313" key="6">
    <source>
        <dbReference type="EMBL" id="MBC5732436.1"/>
    </source>
</evidence>
<keyword evidence="2 5" id="KW-0812">Transmembrane</keyword>
<feature type="transmembrane region" description="Helical" evidence="5">
    <location>
        <begin position="5"/>
        <end position="21"/>
    </location>
</feature>
<dbReference type="Pfam" id="PF02674">
    <property type="entry name" value="Colicin_V"/>
    <property type="match status" value="2"/>
</dbReference>
<protein>
    <submittedName>
        <fullName evidence="6">CvpA family protein</fullName>
    </submittedName>
</protein>
<sequence>MAAFLLFDLIVLAVLVIFTLRGAWRGLVLSLCSLLAVVVAFAGASFLARTVSPMVAQALEPRFAAAIETRLEDALEQRVAEGEQAVLTTEDVPLEGVLDILRDMGLYQNLIGAVDRAVEQGVAEIAASAAAAVAAAVAQSVAYLVLFLAGFLLLLAAWTLVSRALDLVARLPGLHFLNKTLGGLFGLIQGCILLFVAAWLIQFSGHLIPEETVEQTRLLRFFMDTNPFALLSGL</sequence>
<dbReference type="GO" id="GO:0009403">
    <property type="term" value="P:toxin biosynthetic process"/>
    <property type="evidence" value="ECO:0007669"/>
    <property type="project" value="InterPro"/>
</dbReference>
<feature type="transmembrane region" description="Helical" evidence="5">
    <location>
        <begin position="181"/>
        <end position="201"/>
    </location>
</feature>
<reference evidence="6" key="1">
    <citation type="submission" date="2020-08" db="EMBL/GenBank/DDBJ databases">
        <title>Genome public.</title>
        <authorList>
            <person name="Liu C."/>
            <person name="Sun Q."/>
        </authorList>
    </citation>
    <scope>NUCLEOTIDE SEQUENCE</scope>
    <source>
        <strain evidence="6">NSJ-51</strain>
    </source>
</reference>
<name>A0A8J6J4F8_9FIRM</name>
<dbReference type="PANTHER" id="PTHR37306">
    <property type="entry name" value="COLICIN V PRODUCTION PROTEIN"/>
    <property type="match status" value="1"/>
</dbReference>
<gene>
    <name evidence="6" type="ORF">H8S57_01670</name>
</gene>
<dbReference type="PANTHER" id="PTHR37306:SF1">
    <property type="entry name" value="COLICIN V PRODUCTION PROTEIN"/>
    <property type="match status" value="1"/>
</dbReference>
<dbReference type="RefSeq" id="WP_186906331.1">
    <property type="nucleotide sequence ID" value="NZ_JACOPP010000001.1"/>
</dbReference>
<evidence type="ECO:0000313" key="7">
    <source>
        <dbReference type="Proteomes" id="UP000661435"/>
    </source>
</evidence>
<accession>A0A8J6J4F8</accession>
<comment type="subcellular location">
    <subcellularLocation>
        <location evidence="1">Membrane</location>
        <topology evidence="1">Multi-pass membrane protein</topology>
    </subcellularLocation>
</comment>
<dbReference type="AlphaFoldDB" id="A0A8J6J4F8"/>
<evidence type="ECO:0000256" key="2">
    <source>
        <dbReference type="ARBA" id="ARBA00022692"/>
    </source>
</evidence>
<feature type="transmembrane region" description="Helical" evidence="5">
    <location>
        <begin position="27"/>
        <end position="48"/>
    </location>
</feature>
<comment type="caution">
    <text evidence="6">The sequence shown here is derived from an EMBL/GenBank/DDBJ whole genome shotgun (WGS) entry which is preliminary data.</text>
</comment>
<organism evidence="6 7">
    <name type="scientific">Lawsonibacter hominis</name>
    <dbReference type="NCBI Taxonomy" id="2763053"/>
    <lineage>
        <taxon>Bacteria</taxon>
        <taxon>Bacillati</taxon>
        <taxon>Bacillota</taxon>
        <taxon>Clostridia</taxon>
        <taxon>Eubacteriales</taxon>
        <taxon>Oscillospiraceae</taxon>
        <taxon>Lawsonibacter</taxon>
    </lineage>
</organism>
<evidence type="ECO:0000256" key="4">
    <source>
        <dbReference type="ARBA" id="ARBA00023136"/>
    </source>
</evidence>
<keyword evidence="7" id="KW-1185">Reference proteome</keyword>
<keyword evidence="4 5" id="KW-0472">Membrane</keyword>
<feature type="transmembrane region" description="Helical" evidence="5">
    <location>
        <begin position="141"/>
        <end position="161"/>
    </location>
</feature>